<protein>
    <submittedName>
        <fullName evidence="1">Uncharacterized protein</fullName>
    </submittedName>
</protein>
<proteinExistence type="predicted"/>
<evidence type="ECO:0000313" key="1">
    <source>
        <dbReference type="EMBL" id="NKG20593.1"/>
    </source>
</evidence>
<gene>
    <name evidence="1" type="ORF">HED64_07695</name>
</gene>
<dbReference type="Proteomes" id="UP000746595">
    <property type="component" value="Unassembled WGS sequence"/>
</dbReference>
<accession>A0ABX1G2X9</accession>
<name>A0ABX1G2X9_9MICC</name>
<dbReference type="EMBL" id="JAAWVT010000002">
    <property type="protein sequence ID" value="NKG20593.1"/>
    <property type="molecule type" value="Genomic_DNA"/>
</dbReference>
<sequence length="384" mass="42731">MREIEFRNLEIKPDRIDIQAVSPDGTHDLYFEFSQPVSISNTAVGVAMSTLCGRSFGRVLYDFPIDHVVLPAIRELTHAEVVVGAELPRVAGPRRGTLLSFSGGFDSLAAKLLMPNDTNLVSMDFGGRFAREREFFDNFDVLRVSTNLVNTPLKANSWSFMGIGAILASDHFRAKYHTFGGILEAGTDNMRLNPAAANGKTFPPFRASGYINAPYVIGLTEVGTLRVMLKNDPDLVAESLPSVASPGEEKLYRKAVLADVVSRSLGITFNRSDVPAPRIPHFRFGENFALDLLTLYVISQTGDSTALGISRDIPARVVQFAKNRRLAFMERVNPTLLENFPTELAPELHRRLAEYGICWYTEHDWSEFSQVRDLLSEYHASLRS</sequence>
<reference evidence="1 2" key="1">
    <citation type="submission" date="2020-04" db="EMBL/GenBank/DDBJ databases">
        <title>Paeniglutamicibacter sp. ANT13_2, a novel actinomycete isolated from sediment in Antarctica.</title>
        <authorList>
            <person name="Sakdapetsiri C."/>
            <person name="Pinyakong O."/>
        </authorList>
    </citation>
    <scope>NUCLEOTIDE SEQUENCE [LARGE SCALE GENOMIC DNA]</scope>
    <source>
        <strain evidence="1 2">ANT13_2</strain>
    </source>
</reference>
<organism evidence="1 2">
    <name type="scientific">Paeniglutamicibacter terrestris</name>
    <dbReference type="NCBI Taxonomy" id="2723403"/>
    <lineage>
        <taxon>Bacteria</taxon>
        <taxon>Bacillati</taxon>
        <taxon>Actinomycetota</taxon>
        <taxon>Actinomycetes</taxon>
        <taxon>Micrococcales</taxon>
        <taxon>Micrococcaceae</taxon>
        <taxon>Paeniglutamicibacter</taxon>
    </lineage>
</organism>
<keyword evidence="2" id="KW-1185">Reference proteome</keyword>
<comment type="caution">
    <text evidence="1">The sequence shown here is derived from an EMBL/GenBank/DDBJ whole genome shotgun (WGS) entry which is preliminary data.</text>
</comment>
<dbReference type="RefSeq" id="WP_168151447.1">
    <property type="nucleotide sequence ID" value="NZ_JAAWVT010000002.1"/>
</dbReference>
<evidence type="ECO:0000313" key="2">
    <source>
        <dbReference type="Proteomes" id="UP000746595"/>
    </source>
</evidence>